<gene>
    <name evidence="4" type="ORF">BFJ65_g7822</name>
</gene>
<dbReference type="SUPFAM" id="SSF52540">
    <property type="entry name" value="P-loop containing nucleoside triphosphate hydrolases"/>
    <property type="match status" value="1"/>
</dbReference>
<dbReference type="InterPro" id="IPR027417">
    <property type="entry name" value="P-loop_NTPase"/>
</dbReference>
<dbReference type="SUPFAM" id="SSF48403">
    <property type="entry name" value="Ankyrin repeat"/>
    <property type="match status" value="1"/>
</dbReference>
<dbReference type="EMBL" id="MRCU01000005">
    <property type="protein sequence ID" value="RKK17488.1"/>
    <property type="molecule type" value="Genomic_DNA"/>
</dbReference>
<dbReference type="PANTHER" id="PTHR46082">
    <property type="entry name" value="ATP/GTP-BINDING PROTEIN-RELATED"/>
    <property type="match status" value="1"/>
</dbReference>
<dbReference type="InterPro" id="IPR054471">
    <property type="entry name" value="GPIID_WHD"/>
</dbReference>
<dbReference type="InterPro" id="IPR056884">
    <property type="entry name" value="NPHP3-like_N"/>
</dbReference>
<reference evidence="4 5" key="1">
    <citation type="journal article" date="2018" name="Sci. Rep.">
        <title>Characterisation of pathogen-specific regions and novel effector candidates in Fusarium oxysporum f. sp. cepae.</title>
        <authorList>
            <person name="Armitage A.D."/>
            <person name="Taylor A."/>
            <person name="Sobczyk M.K."/>
            <person name="Baxter L."/>
            <person name="Greenfield B.P."/>
            <person name="Bates H.J."/>
            <person name="Wilson F."/>
            <person name="Jackson A.C."/>
            <person name="Ott S."/>
            <person name="Harrison R.J."/>
            <person name="Clarkson J.P."/>
        </authorList>
    </citation>
    <scope>NUCLEOTIDE SEQUENCE [LARGE SCALE GENOMIC DNA]</scope>
    <source>
        <strain evidence="4 5">FoC_Fus2</strain>
    </source>
</reference>
<keyword evidence="2" id="KW-0040">ANK repeat</keyword>
<accession>A0A3L6NHG7</accession>
<dbReference type="GO" id="GO:0003824">
    <property type="term" value="F:catalytic activity"/>
    <property type="evidence" value="ECO:0007669"/>
    <property type="project" value="InterPro"/>
</dbReference>
<dbReference type="Proteomes" id="UP000270866">
    <property type="component" value="Unassembled WGS sequence"/>
</dbReference>
<dbReference type="Pfam" id="PF22939">
    <property type="entry name" value="WHD_GPIID"/>
    <property type="match status" value="1"/>
</dbReference>
<feature type="domain" description="NACHT" evidence="3">
    <location>
        <begin position="403"/>
        <end position="550"/>
    </location>
</feature>
<evidence type="ECO:0000256" key="1">
    <source>
        <dbReference type="ARBA" id="ARBA00022737"/>
    </source>
</evidence>
<dbReference type="InterPro" id="IPR035994">
    <property type="entry name" value="Nucleoside_phosphorylase_sf"/>
</dbReference>
<dbReference type="PROSITE" id="PS50837">
    <property type="entry name" value="NACHT"/>
    <property type="match status" value="1"/>
</dbReference>
<sequence>MSSPQMYTVGWICAITTEFVAARAFFDETHDPLETIADNDNNNYALGRIGKHNVVMAILPKSEYGTTSAATVARDMLRSFPNIRFGLMVGIGGGAPSAKHDIRLGDVVVSTRGSGKGGVFQYDYGKAIQGHAFVATGPLNQPPQLLLTALGRLEADYKMKGHQLSDHIEWALKEWPRLRKEYSRPSPDSDRLYRSDVVHPDSPDECGDVCSGDPGCLVYRKERGELEDNPAIHYGLIASANQLMKDALARDKLAAEKDILCFEMEAAGLMNHFPCLVIRGICDYSDSHKNKQWQGFAAMMAAAYAKDLLHQIPPNQVEAEKKIVDTLDSLKRGISEIHYTTQDTNTIMKESRVEHRRDKMNKWLSPPDPLINHNKALLQRQEGSGQWFLQSATYSAWKADQNSFIWLHGLPGCGKTILSSAIVDDLEKDETRCRGLLYFFFDFTDTSKQSLEGLVRSLCRQLYGKERKVQERLDSLYSFCDNGHQQPTTEALEAAFNDMIQQAGEVWIVVDALDECRRRKGFPTVGLLSWLKTLLDTQQLNVHLLVTSRPEQDIESAIAGWDRIQDVVPIQSKLTMDDIRAYVHTRVRQHSGLARWQQQPKVQGEIEAALVEKADGMFRWVSCQLDALENCLDPPTLRRALASMPTTLDETYARILEHTPHEYKHHTIRILQLLTFSERPLQLNEVVDAIAVETPHCFRFKVENRMPNPREISRYCSSLVSIVIKDGDIGKPKVTEIQLAHFSVKEYLMSDRLEHKIAKHFDETTAKVSITEICLTYLLELDQSLLVGEIIQSFWLAGYCARYWMGYAAAVESSSATLWNPDSLYTSMKYDLSKTASALYYASFGGLFYSVQMLLDGGANINAEGGYYGNALQAASAEGHKEIVRILLDGGANVNAEGGYHGNALKVALAEGHKEIVQMLKLKGDQMISRKRSGSIDTGQQRKLPRL</sequence>
<dbReference type="Pfam" id="PF24883">
    <property type="entry name" value="NPHP3_N"/>
    <property type="match status" value="1"/>
</dbReference>
<dbReference type="Gene3D" id="3.40.50.300">
    <property type="entry name" value="P-loop containing nucleotide triphosphate hydrolases"/>
    <property type="match status" value="1"/>
</dbReference>
<feature type="repeat" description="ANK" evidence="2">
    <location>
        <begin position="867"/>
        <end position="899"/>
    </location>
</feature>
<evidence type="ECO:0000313" key="5">
    <source>
        <dbReference type="Proteomes" id="UP000270866"/>
    </source>
</evidence>
<dbReference type="PANTHER" id="PTHR46082:SF11">
    <property type="entry name" value="AAA+ ATPASE DOMAIN-CONTAINING PROTEIN-RELATED"/>
    <property type="match status" value="1"/>
</dbReference>
<comment type="caution">
    <text evidence="4">The sequence shown here is derived from an EMBL/GenBank/DDBJ whole genome shotgun (WGS) entry which is preliminary data.</text>
</comment>
<protein>
    <recommendedName>
        <fullName evidence="3">NACHT domain-containing protein</fullName>
    </recommendedName>
</protein>
<proteinExistence type="predicted"/>
<dbReference type="GO" id="GO:0009116">
    <property type="term" value="P:nucleoside metabolic process"/>
    <property type="evidence" value="ECO:0007669"/>
    <property type="project" value="InterPro"/>
</dbReference>
<organism evidence="4 5">
    <name type="scientific">Fusarium oxysporum f. sp. cepae</name>
    <dbReference type="NCBI Taxonomy" id="396571"/>
    <lineage>
        <taxon>Eukaryota</taxon>
        <taxon>Fungi</taxon>
        <taxon>Dikarya</taxon>
        <taxon>Ascomycota</taxon>
        <taxon>Pezizomycotina</taxon>
        <taxon>Sordariomycetes</taxon>
        <taxon>Hypocreomycetidae</taxon>
        <taxon>Hypocreales</taxon>
        <taxon>Nectriaceae</taxon>
        <taxon>Fusarium</taxon>
        <taxon>Fusarium oxysporum species complex</taxon>
    </lineage>
</organism>
<dbReference type="SUPFAM" id="SSF53167">
    <property type="entry name" value="Purine and uridine phosphorylases"/>
    <property type="match status" value="1"/>
</dbReference>
<evidence type="ECO:0000313" key="4">
    <source>
        <dbReference type="EMBL" id="RKK17488.1"/>
    </source>
</evidence>
<dbReference type="PROSITE" id="PS50297">
    <property type="entry name" value="ANK_REP_REGION"/>
    <property type="match status" value="1"/>
</dbReference>
<dbReference type="PROSITE" id="PS50088">
    <property type="entry name" value="ANK_REPEAT"/>
    <property type="match status" value="1"/>
</dbReference>
<evidence type="ECO:0000256" key="2">
    <source>
        <dbReference type="PROSITE-ProRule" id="PRU00023"/>
    </source>
</evidence>
<evidence type="ECO:0000259" key="3">
    <source>
        <dbReference type="PROSITE" id="PS50837"/>
    </source>
</evidence>
<dbReference type="AlphaFoldDB" id="A0A3L6NHG7"/>
<dbReference type="InterPro" id="IPR002110">
    <property type="entry name" value="Ankyrin_rpt"/>
</dbReference>
<dbReference type="InterPro" id="IPR036770">
    <property type="entry name" value="Ankyrin_rpt-contain_sf"/>
</dbReference>
<dbReference type="Gene3D" id="3.40.50.1580">
    <property type="entry name" value="Nucleoside phosphorylase domain"/>
    <property type="match status" value="1"/>
</dbReference>
<name>A0A3L6NHG7_FUSOX</name>
<dbReference type="InterPro" id="IPR007111">
    <property type="entry name" value="NACHT_NTPase"/>
</dbReference>
<dbReference type="Gene3D" id="1.25.40.20">
    <property type="entry name" value="Ankyrin repeat-containing domain"/>
    <property type="match status" value="1"/>
</dbReference>
<dbReference type="InterPro" id="IPR053137">
    <property type="entry name" value="NLR-like"/>
</dbReference>
<dbReference type="SMART" id="SM00248">
    <property type="entry name" value="ANK"/>
    <property type="match status" value="3"/>
</dbReference>
<keyword evidence="1" id="KW-0677">Repeat</keyword>
<dbReference type="Pfam" id="PF12796">
    <property type="entry name" value="Ank_2"/>
    <property type="match status" value="1"/>
</dbReference>